<evidence type="ECO:0000313" key="12">
    <source>
        <dbReference type="EMBL" id="MDZ5032303.1"/>
    </source>
</evidence>
<evidence type="ECO:0000313" key="15">
    <source>
        <dbReference type="EMBL" id="PWX40056.1"/>
    </source>
</evidence>
<name>A0A133NEJ2_CLOPF</name>
<protein>
    <recommendedName>
        <fullName evidence="2">UPF0473 protein CYK91_07930</fullName>
    </recommendedName>
</protein>
<dbReference type="Proteomes" id="UP001289066">
    <property type="component" value="Unassembled WGS sequence"/>
</dbReference>
<dbReference type="EMBL" id="PJTB01000002">
    <property type="protein sequence ID" value="PWX40056.1"/>
    <property type="molecule type" value="Genomic_DNA"/>
</dbReference>
<reference evidence="6 24" key="10">
    <citation type="submission" date="2020-12" db="EMBL/GenBank/DDBJ databases">
        <title>Comparative genomics of Clostridium perfringens reveals patterns of host-associated phylogenetic clades and virulence factors.</title>
        <authorList>
            <person name="Smith A.H."/>
            <person name="Geier R."/>
        </authorList>
    </citation>
    <scope>NUCLEOTIDE SEQUENCE</scope>
    <source>
        <strain evidence="7 24">CHD15829P</strain>
        <strain evidence="6">CHD30677R</strain>
    </source>
</reference>
<reference evidence="5 19" key="2">
    <citation type="submission" date="2016-01" db="EMBL/GenBank/DDBJ databases">
        <authorList>
            <person name="Oliw E.H."/>
        </authorList>
    </citation>
    <scope>NUCLEOTIDE SEQUENCE [LARGE SCALE GENOMIC DNA]</scope>
    <source>
        <strain evidence="5 19">MJR7757A</strain>
    </source>
</reference>
<dbReference type="InterPro" id="IPR009711">
    <property type="entry name" value="UPF0473"/>
</dbReference>
<evidence type="ECO:0000313" key="21">
    <source>
        <dbReference type="Proteomes" id="UP000250234"/>
    </source>
</evidence>
<dbReference type="Proteomes" id="UP001288778">
    <property type="component" value="Unassembled WGS sequence"/>
</dbReference>
<dbReference type="NCBIfam" id="NF010220">
    <property type="entry name" value="PRK13678.2-3"/>
    <property type="match status" value="1"/>
</dbReference>
<dbReference type="Proteomes" id="UP000250234">
    <property type="component" value="Unassembled WGS sequence"/>
</dbReference>
<dbReference type="OrthoDB" id="9811971at2"/>
<dbReference type="Proteomes" id="UP000668068">
    <property type="component" value="Unassembled WGS sequence"/>
</dbReference>
<dbReference type="Proteomes" id="UP000247117">
    <property type="component" value="Unassembled WGS sequence"/>
</dbReference>
<dbReference type="Proteomes" id="UP000070646">
    <property type="component" value="Unassembled WGS sequence"/>
</dbReference>
<evidence type="ECO:0000313" key="24">
    <source>
        <dbReference type="Proteomes" id="UP000668358"/>
    </source>
</evidence>
<dbReference type="Proteomes" id="UP000273641">
    <property type="component" value="Unassembled WGS sequence"/>
</dbReference>
<dbReference type="GeneID" id="93001687"/>
<evidence type="ECO:0000313" key="18">
    <source>
        <dbReference type="Proteomes" id="UP000070260"/>
    </source>
</evidence>
<dbReference type="PATRIC" id="fig|1502.174.peg.255"/>
<dbReference type="RefSeq" id="WP_003459598.1">
    <property type="nucleotide sequence ID" value="NZ_AP017630.1"/>
</dbReference>
<dbReference type="EMBL" id="UAWO01000002">
    <property type="protein sequence ID" value="SQC07436.1"/>
    <property type="molecule type" value="Genomic_DNA"/>
</dbReference>
<evidence type="ECO:0000313" key="23">
    <source>
        <dbReference type="Proteomes" id="UP000481454"/>
    </source>
</evidence>
<dbReference type="EMBL" id="JAENRE010000003">
    <property type="protein sequence ID" value="MBO3416788.1"/>
    <property type="molecule type" value="Genomic_DNA"/>
</dbReference>
<reference evidence="4" key="9">
    <citation type="submission" date="2020-07" db="EMBL/GenBank/DDBJ databases">
        <authorList>
            <consortium name="NCBI Pathogen Detection Project"/>
        </authorList>
    </citation>
    <scope>NUCLEOTIDE SEQUENCE</scope>
    <source>
        <strain evidence="4">C25</strain>
    </source>
</reference>
<gene>
    <name evidence="15" type="ORF">CYK91_07930</name>
    <name evidence="16" type="ORF">EHZ11_02410</name>
    <name evidence="14" type="ORF">G6Z34_05355</name>
    <name evidence="9" type="ORF">GNF68_00345</name>
    <name evidence="11" type="ORF">GNF77_01420</name>
    <name evidence="10" type="ORF">GNF79_05145</name>
    <name evidence="12" type="ORF">GNF81_05730</name>
    <name evidence="13" type="ORF">GNF83_04950</name>
    <name evidence="5" type="ORF">HMPREF3222_00252</name>
    <name evidence="4" type="ORF">I9063_000555</name>
    <name evidence="3" type="ORF">JFP838_11105</name>
    <name evidence="6" type="ORF">JJB47_04395</name>
    <name evidence="7" type="ORF">JJB78_09680</name>
    <name evidence="17" type="ORF">NCTC8081_01564</name>
    <name evidence="8" type="ORF">QDQ28_03185</name>
</gene>
<evidence type="ECO:0000313" key="4">
    <source>
        <dbReference type="EMBL" id="HAT4297250.1"/>
    </source>
</evidence>
<sequence length="84" mass="9586">MNNDLQPIVLVDEEGIETTFNVVTKLDIEEKEYFLLSPEGEEDVVIAMQVVQDEDGEETLAPVENDFEIEMIEEAYATLFAEEE</sequence>
<reference evidence="8" key="11">
    <citation type="submission" date="2023-04" db="EMBL/GenBank/DDBJ databases">
        <title>Epidemiological investigation of Clostridium perfringens isolated from cattle.</title>
        <authorList>
            <person name="Tian R."/>
        </authorList>
    </citation>
    <scope>NUCLEOTIDE SEQUENCE</scope>
    <source>
        <strain evidence="8">ZWCP172</strain>
    </source>
</reference>
<evidence type="ECO:0000313" key="3">
    <source>
        <dbReference type="EMBL" id="AMN36289.1"/>
    </source>
</evidence>
<dbReference type="Proteomes" id="UP000070260">
    <property type="component" value="Chromosome"/>
</dbReference>
<dbReference type="OMA" id="EEAYIFN"/>
<evidence type="ECO:0000256" key="1">
    <source>
        <dbReference type="ARBA" id="ARBA00008439"/>
    </source>
</evidence>
<evidence type="ECO:0000313" key="22">
    <source>
        <dbReference type="Proteomes" id="UP000273641"/>
    </source>
</evidence>
<dbReference type="EMBL" id="CP010994">
    <property type="protein sequence ID" value="AMN36289.1"/>
    <property type="molecule type" value="Genomic_DNA"/>
</dbReference>
<dbReference type="Proteomes" id="UP000855421">
    <property type="component" value="Unassembled WGS sequence"/>
</dbReference>
<evidence type="ECO:0000313" key="10">
    <source>
        <dbReference type="EMBL" id="MDZ4998493.1"/>
    </source>
</evidence>
<evidence type="ECO:0000313" key="8">
    <source>
        <dbReference type="EMBL" id="MDH2335192.1"/>
    </source>
</evidence>
<evidence type="ECO:0000256" key="2">
    <source>
        <dbReference type="HAMAP-Rule" id="MF_01448"/>
    </source>
</evidence>
<dbReference type="EMBL" id="LRPU01000007">
    <property type="protein sequence ID" value="KXA14677.1"/>
    <property type="molecule type" value="Genomic_DNA"/>
</dbReference>
<dbReference type="PANTHER" id="PTHR40066:SF1">
    <property type="entry name" value="UPF0473 PROTEIN CBO2561_CLC_2432"/>
    <property type="match status" value="1"/>
</dbReference>
<dbReference type="EMBL" id="JAALLZ010000001">
    <property type="protein sequence ID" value="NGU29542.1"/>
    <property type="molecule type" value="Genomic_DNA"/>
</dbReference>
<dbReference type="EMBL" id="WNUI01000001">
    <property type="protein sequence ID" value="MDZ4907526.1"/>
    <property type="molecule type" value="Genomic_DNA"/>
</dbReference>
<reference evidence="16 22" key="6">
    <citation type="submission" date="2018-11" db="EMBL/GenBank/DDBJ databases">
        <title>Draft genome sequences of potential pathogenic Clostridium perfringens from environmental surface water in the North West Province, South Africa.</title>
        <authorList>
            <person name="Fourie J.C.J."/>
            <person name="Sanko T.J."/>
            <person name="Bezuidenhout C."/>
            <person name="Mienie C."/>
            <person name="Adeleke R."/>
        </authorList>
    </citation>
    <scope>NUCLEOTIDE SEQUENCE [LARGE SCALE GENOMIC DNA]</scope>
    <source>
        <strain evidence="16 22">SC4-C13</strain>
    </source>
</reference>
<dbReference type="Proteomes" id="UP001222958">
    <property type="component" value="Unassembled WGS sequence"/>
</dbReference>
<dbReference type="AlphaFoldDB" id="A0A133NEJ2"/>
<dbReference type="PANTHER" id="PTHR40066">
    <property type="entry name" value="UPF0473 PROTEIN CBO2561/CLC_2432"/>
    <property type="match status" value="1"/>
</dbReference>
<comment type="similarity">
    <text evidence="1 2">Belongs to the UPF0473 family.</text>
</comment>
<evidence type="ECO:0000313" key="19">
    <source>
        <dbReference type="Proteomes" id="UP000070646"/>
    </source>
</evidence>
<reference evidence="9" key="7">
    <citation type="submission" date="2019-11" db="EMBL/GenBank/DDBJ databases">
        <title>Characterization of Clostridium perfringens isolates from swine manure treated agricultural soils.</title>
        <authorList>
            <person name="Wushke S.T."/>
        </authorList>
    </citation>
    <scope>NUCLEOTIDE SEQUENCE</scope>
    <source>
        <strain evidence="11">V2</strain>
        <strain evidence="12">X15</strain>
        <strain evidence="10">X26</strain>
        <strain evidence="13">X62</strain>
        <strain evidence="9">X94</strain>
    </source>
</reference>
<evidence type="ECO:0000313" key="17">
    <source>
        <dbReference type="EMBL" id="SQC07436.1"/>
    </source>
</evidence>
<dbReference type="Proteomes" id="UP000668358">
    <property type="component" value="Unassembled WGS sequence"/>
</dbReference>
<dbReference type="EMBL" id="WNVM01000001">
    <property type="protein sequence ID" value="MDZ5007573.1"/>
    <property type="molecule type" value="Genomic_DNA"/>
</dbReference>
<evidence type="ECO:0000313" key="14">
    <source>
        <dbReference type="EMBL" id="NGU29542.1"/>
    </source>
</evidence>
<evidence type="ECO:0000313" key="5">
    <source>
        <dbReference type="EMBL" id="KXA14677.1"/>
    </source>
</evidence>
<dbReference type="EMBL" id="RQNR01000001">
    <property type="protein sequence ID" value="RQN25995.1"/>
    <property type="molecule type" value="Genomic_DNA"/>
</dbReference>
<accession>A0A133NEJ2</accession>
<evidence type="ECO:0000313" key="6">
    <source>
        <dbReference type="EMBL" id="MBO3358018.1"/>
    </source>
</evidence>
<dbReference type="Proteomes" id="UP001288944">
    <property type="component" value="Unassembled WGS sequence"/>
</dbReference>
<dbReference type="EMBL" id="DACTBT010000002">
    <property type="protein sequence ID" value="HAT4297250.1"/>
    <property type="molecule type" value="Genomic_DNA"/>
</dbReference>
<reference evidence="15 20" key="3">
    <citation type="journal article" date="2018" name="BMC Genomics">
        <title>Whole genome analysis reveals the diversity and evolutionary relationships between necrotic enteritis-causing strains of Clostridium perfringens.</title>
        <authorList>
            <person name="Lacey J.A."/>
            <person name="Allnutt T.R."/>
            <person name="Vezina B."/>
            <person name="Van T.T.H."/>
            <person name="Stent T."/>
            <person name="Han X."/>
            <person name="Rood J.I."/>
            <person name="Wade B."/>
            <person name="Keyburn A.L."/>
            <person name="Seeman T."/>
            <person name="Chen H."/>
            <person name="Haring V."/>
            <person name="Johanesen P.A."/>
            <person name="Lyras D."/>
            <person name="Moore R.J."/>
        </authorList>
    </citation>
    <scope>NUCLEOTIDE SEQUENCE [LARGE SCALE GENOMIC DNA]</scope>
    <source>
        <strain evidence="15 20">EUR-NE15</strain>
    </source>
</reference>
<dbReference type="EMBL" id="WNUR01000007">
    <property type="protein sequence ID" value="MDZ7540602.1"/>
    <property type="molecule type" value="Genomic_DNA"/>
</dbReference>
<evidence type="ECO:0000313" key="9">
    <source>
        <dbReference type="EMBL" id="MDZ4907526.1"/>
    </source>
</evidence>
<dbReference type="EMBL" id="WNVG01000013">
    <property type="protein sequence ID" value="MDZ5032303.1"/>
    <property type="molecule type" value="Genomic_DNA"/>
</dbReference>
<dbReference type="EMBL" id="JARVUX010000001">
    <property type="protein sequence ID" value="MDH2335192.1"/>
    <property type="molecule type" value="Genomic_DNA"/>
</dbReference>
<evidence type="ECO:0000313" key="13">
    <source>
        <dbReference type="EMBL" id="MDZ7540602.1"/>
    </source>
</evidence>
<reference evidence="3 18" key="1">
    <citation type="journal article" date="2016" name="PLoS ONE">
        <title>Plasmid Characterization and Chromosome Analysis of Two netF+ Clostridium perfringens Isolates Associated with Foal and Canine Necrotizing Enteritis.</title>
        <authorList>
            <person name="Mehdizadeh Gohari I."/>
            <person name="Kropinski A.M."/>
            <person name="Weese S.J."/>
            <person name="Parreira V.R."/>
            <person name="Whitehead A.E."/>
            <person name="Boerlin P."/>
            <person name="Prescott J.F."/>
        </authorList>
    </citation>
    <scope>NUCLEOTIDE SEQUENCE [LARGE SCALE GENOMIC DNA]</scope>
    <source>
        <strain evidence="3 18">JP838</strain>
    </source>
</reference>
<dbReference type="HAMAP" id="MF_01448">
    <property type="entry name" value="UPF0473"/>
    <property type="match status" value="1"/>
</dbReference>
<evidence type="ECO:0000313" key="16">
    <source>
        <dbReference type="EMBL" id="RQN25995.1"/>
    </source>
</evidence>
<reference evidence="14 23" key="8">
    <citation type="submission" date="2020-02" db="EMBL/GenBank/DDBJ databases">
        <title>Genomic Insights into the Phylogeny and Genetic Plasticity of the Human and Animal Enteric Pathogen Clostridium perfringens.</title>
        <authorList>
            <person name="Feng Y."/>
            <person name="Hu Y."/>
        </authorList>
    </citation>
    <scope>NUCLEOTIDE SEQUENCE [LARGE SCALE GENOMIC DNA]</scope>
    <source>
        <strain evidence="14 23">CP-40</strain>
    </source>
</reference>
<evidence type="ECO:0000313" key="11">
    <source>
        <dbReference type="EMBL" id="MDZ5007573.1"/>
    </source>
</evidence>
<dbReference type="EMBL" id="WNVC01000011">
    <property type="protein sequence ID" value="MDZ4998493.1"/>
    <property type="molecule type" value="Genomic_DNA"/>
</dbReference>
<dbReference type="Proteomes" id="UP000481454">
    <property type="component" value="Unassembled WGS sequence"/>
</dbReference>
<dbReference type="Pfam" id="PF06949">
    <property type="entry name" value="DUF1292"/>
    <property type="match status" value="1"/>
</dbReference>
<dbReference type="Proteomes" id="UP001291306">
    <property type="component" value="Unassembled WGS sequence"/>
</dbReference>
<evidence type="ECO:0000313" key="7">
    <source>
        <dbReference type="EMBL" id="MBO3416788.1"/>
    </source>
</evidence>
<reference evidence="17 21" key="5">
    <citation type="submission" date="2018-06" db="EMBL/GenBank/DDBJ databases">
        <authorList>
            <consortium name="Pathogen Informatics"/>
            <person name="Doyle S."/>
        </authorList>
    </citation>
    <scope>NUCLEOTIDE SEQUENCE [LARGE SCALE GENOMIC DNA]</scope>
    <source>
        <strain evidence="17 21">NCTC8081</strain>
    </source>
</reference>
<organism evidence="5 19">
    <name type="scientific">Clostridium perfringens</name>
    <dbReference type="NCBI Taxonomy" id="1502"/>
    <lineage>
        <taxon>Bacteria</taxon>
        <taxon>Bacillati</taxon>
        <taxon>Bacillota</taxon>
        <taxon>Clostridia</taxon>
        <taxon>Eubacteriales</taxon>
        <taxon>Clostridiaceae</taxon>
        <taxon>Clostridium</taxon>
    </lineage>
</organism>
<proteinExistence type="inferred from homology"/>
<dbReference type="Proteomes" id="UP001292368">
    <property type="component" value="Unassembled WGS sequence"/>
</dbReference>
<evidence type="ECO:0000313" key="20">
    <source>
        <dbReference type="Proteomes" id="UP000247117"/>
    </source>
</evidence>
<reference evidence="4" key="4">
    <citation type="journal article" date="2018" name="Genome Biol.">
        <title>SKESA: strategic k-mer extension for scrupulous assemblies.</title>
        <authorList>
            <person name="Souvorov A."/>
            <person name="Agarwala R."/>
            <person name="Lipman D.J."/>
        </authorList>
    </citation>
    <scope>NUCLEOTIDE SEQUENCE</scope>
    <source>
        <strain evidence="4">C25</strain>
    </source>
</reference>
<dbReference type="EMBL" id="JAENQP010000002">
    <property type="protein sequence ID" value="MBO3358018.1"/>
    <property type="molecule type" value="Genomic_DNA"/>
</dbReference>